<evidence type="ECO:0000256" key="1">
    <source>
        <dbReference type="SAM" id="Phobius"/>
    </source>
</evidence>
<dbReference type="EMBL" id="CADCSU010000063">
    <property type="protein sequence ID" value="CAA9196815.1"/>
    <property type="molecule type" value="Genomic_DNA"/>
</dbReference>
<dbReference type="RefSeq" id="WP_173970025.1">
    <property type="nucleotide sequence ID" value="NZ_CADCSU010000063.1"/>
</dbReference>
<keyword evidence="1" id="KW-0472">Membrane</keyword>
<dbReference type="AlphaFoldDB" id="A0A6J4GEU1"/>
<evidence type="ECO:0000313" key="3">
    <source>
        <dbReference type="Proteomes" id="UP000479938"/>
    </source>
</evidence>
<keyword evidence="3" id="KW-1185">Reference proteome</keyword>
<protein>
    <recommendedName>
        <fullName evidence="4">DUF3592 domain-containing protein</fullName>
    </recommendedName>
</protein>
<dbReference type="Proteomes" id="UP000479938">
    <property type="component" value="Unassembled WGS sequence"/>
</dbReference>
<sequence length="116" mass="13266">MKNEKLKAWLFLIGLAIMVSYTFLKHPIQDSLLLKNGKTIRAVIINERGYNGKGGFISKEENGDPIVYKYRFTINGKEYTGDSQSTKFSIGDSIDVLYLESFPSVNRPTYYLQDDK</sequence>
<organism evidence="2 3">
    <name type="scientific">Flavobacterium bizetiae</name>
    <dbReference type="NCBI Taxonomy" id="2704140"/>
    <lineage>
        <taxon>Bacteria</taxon>
        <taxon>Pseudomonadati</taxon>
        <taxon>Bacteroidota</taxon>
        <taxon>Flavobacteriia</taxon>
        <taxon>Flavobacteriales</taxon>
        <taxon>Flavobacteriaceae</taxon>
        <taxon>Flavobacterium</taxon>
    </lineage>
</organism>
<proteinExistence type="predicted"/>
<gene>
    <name evidence="2" type="ORF">FLA105534_01330</name>
</gene>
<reference evidence="2 3" key="1">
    <citation type="submission" date="2020-02" db="EMBL/GenBank/DDBJ databases">
        <authorList>
            <person name="Criscuolo A."/>
        </authorList>
    </citation>
    <scope>NUCLEOTIDE SEQUENCE [LARGE SCALE GENOMIC DNA]</scope>
    <source>
        <strain evidence="2">CIP105534</strain>
    </source>
</reference>
<name>A0A6J4GEU1_9FLAO</name>
<keyword evidence="1" id="KW-0812">Transmembrane</keyword>
<evidence type="ECO:0008006" key="4">
    <source>
        <dbReference type="Google" id="ProtNLM"/>
    </source>
</evidence>
<accession>A0A6J4GEU1</accession>
<keyword evidence="1" id="KW-1133">Transmembrane helix</keyword>
<feature type="transmembrane region" description="Helical" evidence="1">
    <location>
        <begin position="6"/>
        <end position="24"/>
    </location>
</feature>
<evidence type="ECO:0000313" key="2">
    <source>
        <dbReference type="EMBL" id="CAA9196815.1"/>
    </source>
</evidence>